<keyword evidence="2" id="KW-1185">Reference proteome</keyword>
<sequence>MFSWTALQQWGIQEDQMVCFGNDLNDLPMFQKAYYSVLIGKCEPLRAFARKNIAFDDQIEQNIIATLQELCLRFAEVK</sequence>
<protein>
    <submittedName>
        <fullName evidence="1">HAD hydrolase family protein</fullName>
    </submittedName>
</protein>
<dbReference type="EMBL" id="JAPTNG010000012">
    <property type="protein sequence ID" value="MCZ0832208.1"/>
    <property type="molecule type" value="Genomic_DNA"/>
</dbReference>
<gene>
    <name evidence="1" type="ORF">O0535_15795</name>
</gene>
<name>A0ABT4HZI3_9BACL</name>
<dbReference type="Pfam" id="PF08282">
    <property type="entry name" value="Hydrolase_3"/>
    <property type="match status" value="1"/>
</dbReference>
<dbReference type="RefSeq" id="WP_031411983.1">
    <property type="nucleotide sequence ID" value="NZ_JAPTNG010000012.1"/>
</dbReference>
<comment type="caution">
    <text evidence="1">The sequence shown here is derived from an EMBL/GenBank/DDBJ whole genome shotgun (WGS) entry which is preliminary data.</text>
</comment>
<dbReference type="InterPro" id="IPR036412">
    <property type="entry name" value="HAD-like_sf"/>
</dbReference>
<dbReference type="SUPFAM" id="SSF56784">
    <property type="entry name" value="HAD-like"/>
    <property type="match status" value="1"/>
</dbReference>
<dbReference type="InterPro" id="IPR023214">
    <property type="entry name" value="HAD_sf"/>
</dbReference>
<reference evidence="1" key="1">
    <citation type="submission" date="2022-09" db="EMBL/GenBank/DDBJ databases">
        <title>Genome analysis and characterization of larvicidal activity of Brevibacillus strains.</title>
        <authorList>
            <person name="Patrusheva E.V."/>
            <person name="Izotova A.O."/>
            <person name="Toshchakov S.V."/>
            <person name="Sineoky S.P."/>
        </authorList>
    </citation>
    <scope>NUCLEOTIDE SEQUENCE</scope>
    <source>
        <strain evidence="1">VKPM_B-13244</strain>
    </source>
</reference>
<evidence type="ECO:0000313" key="1">
    <source>
        <dbReference type="EMBL" id="MCZ0832208.1"/>
    </source>
</evidence>
<organism evidence="1 2">
    <name type="scientific">Brevibacillus halotolerans</name>
    <dbReference type="NCBI Taxonomy" id="1507437"/>
    <lineage>
        <taxon>Bacteria</taxon>
        <taxon>Bacillati</taxon>
        <taxon>Bacillota</taxon>
        <taxon>Bacilli</taxon>
        <taxon>Bacillales</taxon>
        <taxon>Paenibacillaceae</taxon>
        <taxon>Brevibacillus</taxon>
    </lineage>
</organism>
<accession>A0ABT4HZI3</accession>
<dbReference type="Gene3D" id="3.40.50.1000">
    <property type="entry name" value="HAD superfamily/HAD-like"/>
    <property type="match status" value="1"/>
</dbReference>
<dbReference type="GO" id="GO:0016787">
    <property type="term" value="F:hydrolase activity"/>
    <property type="evidence" value="ECO:0007669"/>
    <property type="project" value="UniProtKB-KW"/>
</dbReference>
<dbReference type="Proteomes" id="UP001067708">
    <property type="component" value="Unassembled WGS sequence"/>
</dbReference>
<keyword evidence="1" id="KW-0378">Hydrolase</keyword>
<proteinExistence type="predicted"/>
<evidence type="ECO:0000313" key="2">
    <source>
        <dbReference type="Proteomes" id="UP001067708"/>
    </source>
</evidence>